<keyword evidence="9 11" id="KW-0012">Acyltransferase</keyword>
<comment type="similarity">
    <text evidence="3 11">Belongs to the long-chain O-acyltransferase family.</text>
</comment>
<dbReference type="EMBL" id="CP008947">
    <property type="protein sequence ID" value="AII04257.1"/>
    <property type="molecule type" value="Genomic_DNA"/>
</dbReference>
<dbReference type="InterPro" id="IPR004255">
    <property type="entry name" value="O-acyltransferase_WSD1_N"/>
</dbReference>
<keyword evidence="12" id="KW-0472">Membrane</keyword>
<dbReference type="eggNOG" id="COG1020">
    <property type="taxonomic scope" value="Bacteria"/>
</dbReference>
<dbReference type="GO" id="GO:0051701">
    <property type="term" value="P:biological process involved in interaction with host"/>
    <property type="evidence" value="ECO:0007669"/>
    <property type="project" value="TreeGrafter"/>
</dbReference>
<dbReference type="UniPathway" id="UPA00282"/>
<dbReference type="RefSeq" id="WP_128638863.1">
    <property type="nucleotide sequence ID" value="NZ_CP008947.1"/>
</dbReference>
<evidence type="ECO:0000256" key="7">
    <source>
        <dbReference type="ARBA" id="ARBA00022798"/>
    </source>
</evidence>
<evidence type="ECO:0000256" key="9">
    <source>
        <dbReference type="ARBA" id="ARBA00023315"/>
    </source>
</evidence>
<dbReference type="GO" id="GO:0004144">
    <property type="term" value="F:diacylglycerol O-acyltransferase activity"/>
    <property type="evidence" value="ECO:0007669"/>
    <property type="project" value="UniProtKB-EC"/>
</dbReference>
<keyword evidence="12" id="KW-1133">Transmembrane helix</keyword>
<evidence type="ECO:0000256" key="5">
    <source>
        <dbReference type="ARBA" id="ARBA00022516"/>
    </source>
</evidence>
<dbReference type="PANTHER" id="PTHR31650:SF1">
    <property type="entry name" value="WAX ESTER SYNTHASE_DIACYLGLYCEROL ACYLTRANSFERASE 4-RELATED"/>
    <property type="match status" value="1"/>
</dbReference>
<protein>
    <recommendedName>
        <fullName evidence="4 11">Diacylglycerol O-acyltransferase</fullName>
        <ecNumber evidence="4 11">2.3.1.20</ecNumber>
    </recommendedName>
</protein>
<dbReference type="InterPro" id="IPR045034">
    <property type="entry name" value="O-acyltransferase_WSD1-like"/>
</dbReference>
<keyword evidence="12" id="KW-0812">Transmembrane</keyword>
<dbReference type="Pfam" id="PF06974">
    <property type="entry name" value="WS_DGAT_C"/>
    <property type="match status" value="1"/>
</dbReference>
<evidence type="ECO:0000259" key="14">
    <source>
        <dbReference type="Pfam" id="PF06974"/>
    </source>
</evidence>
<dbReference type="GO" id="GO:0006071">
    <property type="term" value="P:glycerol metabolic process"/>
    <property type="evidence" value="ECO:0007669"/>
    <property type="project" value="UniProtKB-KW"/>
</dbReference>
<organism evidence="15 16">
    <name type="scientific">Rhodococcus opacus</name>
    <name type="common">Nocardia opaca</name>
    <dbReference type="NCBI Taxonomy" id="37919"/>
    <lineage>
        <taxon>Bacteria</taxon>
        <taxon>Bacillati</taxon>
        <taxon>Actinomycetota</taxon>
        <taxon>Actinomycetes</taxon>
        <taxon>Mycobacteriales</taxon>
        <taxon>Nocardiaceae</taxon>
        <taxon>Rhodococcus</taxon>
    </lineage>
</organism>
<gene>
    <name evidence="15" type="ORF">EP51_06520</name>
</gene>
<keyword evidence="5 11" id="KW-0444">Lipid biosynthesis</keyword>
<dbReference type="Proteomes" id="UP000028488">
    <property type="component" value="Chromosome"/>
</dbReference>
<evidence type="ECO:0000256" key="4">
    <source>
        <dbReference type="ARBA" id="ARBA00013244"/>
    </source>
</evidence>
<sequence length="464" mass="49927">MQRLSGLDASFLYLETSTQLLHVCGVIVLGVSTVPGGYTFAQLKAELGARTEAIPSFRRKLQDSKFNLDHPVWVEDTDFDIDRHCHRVALPAPGGRDELAELCGDIAGIPLDRARPLWEMWVIEGLEDGSVAVMSKMHHAGVDGITGANMMAQLCGLEADAPRPGPDDSAESAGQASTLDIAVGGLLAVASRPAKLLRIVPQSLTLLPRWIGRARRGEAMPAPFTAPRTSLNGTLTSHRNLAFTQLDLDKVKTVKDAFDVKVNDVVLALCSGALRKYLQNRRELPDKSLVAIVPVSVHGKSDRPGTNQVSGMFTQLGTQIEDPAERLLAIGEHNSTSKEHNETLGASLLQDWSQFAGQAVFGTAMRLYSTLGLAERHPVVHNLVISNVPGPSVPLYFLGALIKAMYPLGPIFHGAGLNVTVMSLNGQLDVGLMSCPELAPHLWDLVDAFPAALDELVEAAENRS</sequence>
<dbReference type="NCBIfam" id="TIGR02946">
    <property type="entry name" value="acyl_WS_DGAT"/>
    <property type="match status" value="1"/>
</dbReference>
<keyword evidence="8 11" id="KW-0443">Lipid metabolism</keyword>
<evidence type="ECO:0000256" key="11">
    <source>
        <dbReference type="RuleBase" id="RU361241"/>
    </source>
</evidence>
<dbReference type="GO" id="GO:0019432">
    <property type="term" value="P:triglyceride biosynthetic process"/>
    <property type="evidence" value="ECO:0007669"/>
    <property type="project" value="UniProtKB-UniPathway"/>
</dbReference>
<evidence type="ECO:0000256" key="12">
    <source>
        <dbReference type="SAM" id="Phobius"/>
    </source>
</evidence>
<dbReference type="GO" id="GO:0001666">
    <property type="term" value="P:response to hypoxia"/>
    <property type="evidence" value="ECO:0007669"/>
    <property type="project" value="TreeGrafter"/>
</dbReference>
<keyword evidence="6 11" id="KW-0808">Transferase</keyword>
<reference evidence="15 16" key="1">
    <citation type="submission" date="2014-07" db="EMBL/GenBank/DDBJ databases">
        <title>Genome Sequence of Rhodococcus opacus Strain R7, a Biodegrader of Mono- and Polycyclic Aromatic Hydrocarbons.</title>
        <authorList>
            <person name="Di Gennaro P."/>
            <person name="Zampolli J."/>
            <person name="Presti I."/>
            <person name="Cappelletti M."/>
            <person name="D'Ursi P."/>
            <person name="Orro A."/>
            <person name="Mezzelani A."/>
            <person name="Milanesi L."/>
        </authorList>
    </citation>
    <scope>NUCLEOTIDE SEQUENCE [LARGE SCALE GENOMIC DNA]</scope>
    <source>
        <strain evidence="15 16">R7</strain>
    </source>
</reference>
<dbReference type="InterPro" id="IPR014292">
    <property type="entry name" value="Acyl_transf_WS/DGAT"/>
</dbReference>
<name>A0A076EGE2_RHOOP</name>
<dbReference type="Pfam" id="PF03007">
    <property type="entry name" value="WS_DGAT_cat"/>
    <property type="match status" value="1"/>
</dbReference>
<evidence type="ECO:0000256" key="3">
    <source>
        <dbReference type="ARBA" id="ARBA00009587"/>
    </source>
</evidence>
<dbReference type="GO" id="GO:0005886">
    <property type="term" value="C:plasma membrane"/>
    <property type="evidence" value="ECO:0007669"/>
    <property type="project" value="TreeGrafter"/>
</dbReference>
<evidence type="ECO:0000313" key="16">
    <source>
        <dbReference type="Proteomes" id="UP000028488"/>
    </source>
</evidence>
<evidence type="ECO:0000256" key="6">
    <source>
        <dbReference type="ARBA" id="ARBA00022679"/>
    </source>
</evidence>
<comment type="pathway">
    <text evidence="1 11">Glycerolipid metabolism; triacylglycerol biosynthesis.</text>
</comment>
<evidence type="ECO:0000256" key="10">
    <source>
        <dbReference type="ARBA" id="ARBA00048109"/>
    </source>
</evidence>
<evidence type="ECO:0000259" key="13">
    <source>
        <dbReference type="Pfam" id="PF03007"/>
    </source>
</evidence>
<dbReference type="EC" id="2.3.1.20" evidence="4 11"/>
<comment type="catalytic activity">
    <reaction evidence="10 11">
        <text>an acyl-CoA + a 1,2-diacyl-sn-glycerol = a triacyl-sn-glycerol + CoA</text>
        <dbReference type="Rhea" id="RHEA:10868"/>
        <dbReference type="ChEBI" id="CHEBI:17815"/>
        <dbReference type="ChEBI" id="CHEBI:57287"/>
        <dbReference type="ChEBI" id="CHEBI:58342"/>
        <dbReference type="ChEBI" id="CHEBI:64615"/>
        <dbReference type="EC" id="2.3.1.20"/>
    </reaction>
</comment>
<dbReference type="AlphaFoldDB" id="A0A076EGE2"/>
<evidence type="ECO:0000313" key="15">
    <source>
        <dbReference type="EMBL" id="AII04257.1"/>
    </source>
</evidence>
<dbReference type="InterPro" id="IPR009721">
    <property type="entry name" value="O-acyltransferase_WSD1_C"/>
</dbReference>
<feature type="domain" description="O-acyltransferase WSD1 C-terminal" evidence="14">
    <location>
        <begin position="307"/>
        <end position="456"/>
    </location>
</feature>
<accession>A0A076EGE2</accession>
<dbReference type="PANTHER" id="PTHR31650">
    <property type="entry name" value="O-ACYLTRANSFERASE (WSD1-LIKE) FAMILY PROTEIN"/>
    <property type="match status" value="1"/>
</dbReference>
<comment type="pathway">
    <text evidence="2">Lipid metabolism.</text>
</comment>
<evidence type="ECO:0000256" key="2">
    <source>
        <dbReference type="ARBA" id="ARBA00005189"/>
    </source>
</evidence>
<feature type="transmembrane region" description="Helical" evidence="12">
    <location>
        <begin position="20"/>
        <end position="41"/>
    </location>
</feature>
<dbReference type="SUPFAM" id="SSF52777">
    <property type="entry name" value="CoA-dependent acyltransferases"/>
    <property type="match status" value="1"/>
</dbReference>
<dbReference type="GO" id="GO:0071731">
    <property type="term" value="P:response to nitric oxide"/>
    <property type="evidence" value="ECO:0007669"/>
    <property type="project" value="TreeGrafter"/>
</dbReference>
<keyword evidence="7 11" id="KW-0319">Glycerol metabolism</keyword>
<proteinExistence type="inferred from homology"/>
<evidence type="ECO:0000256" key="8">
    <source>
        <dbReference type="ARBA" id="ARBA00023098"/>
    </source>
</evidence>
<feature type="domain" description="O-acyltransferase WSD1-like N-terminal" evidence="13">
    <location>
        <begin position="4"/>
        <end position="266"/>
    </location>
</feature>
<evidence type="ECO:0000256" key="1">
    <source>
        <dbReference type="ARBA" id="ARBA00004771"/>
    </source>
</evidence>